<comment type="caution">
    <text evidence="3">The sequence shown here is derived from an EMBL/GenBank/DDBJ whole genome shotgun (WGS) entry which is preliminary data.</text>
</comment>
<dbReference type="RefSeq" id="WP_127724600.1">
    <property type="nucleotide sequence ID" value="NZ_RLIH01000007.1"/>
</dbReference>
<dbReference type="Proteomes" id="UP000288812">
    <property type="component" value="Unassembled WGS sequence"/>
</dbReference>
<keyword evidence="4" id="KW-1185">Reference proteome</keyword>
<feature type="transmembrane region" description="Helical" evidence="1">
    <location>
        <begin position="68"/>
        <end position="87"/>
    </location>
</feature>
<gene>
    <name evidence="3" type="ORF">EF514_06415</name>
</gene>
<feature type="domain" description="DUF4367" evidence="2">
    <location>
        <begin position="215"/>
        <end position="306"/>
    </location>
</feature>
<dbReference type="InterPro" id="IPR025377">
    <property type="entry name" value="DUF4367"/>
</dbReference>
<dbReference type="OrthoDB" id="2544256at2"/>
<accession>A0A437S6W1</accession>
<evidence type="ECO:0000259" key="2">
    <source>
        <dbReference type="Pfam" id="PF14285"/>
    </source>
</evidence>
<proteinExistence type="predicted"/>
<keyword evidence="1" id="KW-0472">Membrane</keyword>
<name>A0A437S6W1_9FIRM</name>
<keyword evidence="1" id="KW-1133">Transmembrane helix</keyword>
<evidence type="ECO:0000313" key="4">
    <source>
        <dbReference type="Proteomes" id="UP000288812"/>
    </source>
</evidence>
<dbReference type="EMBL" id="RLIH01000007">
    <property type="protein sequence ID" value="RVU54734.1"/>
    <property type="molecule type" value="Genomic_DNA"/>
</dbReference>
<reference evidence="3 4" key="1">
    <citation type="submission" date="2018-11" db="EMBL/GenBank/DDBJ databases">
        <title>Genome sequencing and assembly of Anaerosphaera sp. nov., GS7-6-2.</title>
        <authorList>
            <person name="Rettenmaier R."/>
            <person name="Liebl W."/>
            <person name="Zverlov V."/>
        </authorList>
    </citation>
    <scope>NUCLEOTIDE SEQUENCE [LARGE SCALE GENOMIC DNA]</scope>
    <source>
        <strain evidence="3 4">GS7-6-2</strain>
    </source>
</reference>
<protein>
    <submittedName>
        <fullName evidence="3">DUF4367 domain-containing protein</fullName>
    </submittedName>
</protein>
<evidence type="ECO:0000313" key="3">
    <source>
        <dbReference type="EMBL" id="RVU54734.1"/>
    </source>
</evidence>
<sequence length="312" mass="36042">MNREEKFSKDIDEMLKIENFETMEKDLDYIKDLEFAKKLSNLYASDEKVKEEVFNKMKDNKKRKSNKFKAITATAAAVVLLLPMTSMGQELYRTIKEAVLPSGRIQIIEEERVSDAPIEVPVPEQLKGQLFDKDGNELTVMKEDTIPYNKDGEEVMISGGTWIDENGVEHEEWKAMTKAEREAEDEKYRIYDSVDKVVEERLTFNPLVLKDSKYEYKYVMTFTEDKKSDYGHFYYEKDGKEIILFERVSSEEAGYATGGENVQEVTLDGVPAIYYGNDSLDFERDGLLVGLQCKGVTYDELVEIYKDLELAK</sequence>
<keyword evidence="1" id="KW-0812">Transmembrane</keyword>
<dbReference type="AlphaFoldDB" id="A0A437S6W1"/>
<dbReference type="Pfam" id="PF14285">
    <property type="entry name" value="DUF4367"/>
    <property type="match status" value="1"/>
</dbReference>
<evidence type="ECO:0000256" key="1">
    <source>
        <dbReference type="SAM" id="Phobius"/>
    </source>
</evidence>
<organism evidence="3 4">
    <name type="scientific">Anaerosphaera multitolerans</name>
    <dbReference type="NCBI Taxonomy" id="2487351"/>
    <lineage>
        <taxon>Bacteria</taxon>
        <taxon>Bacillati</taxon>
        <taxon>Bacillota</taxon>
        <taxon>Tissierellia</taxon>
        <taxon>Tissierellales</taxon>
        <taxon>Peptoniphilaceae</taxon>
        <taxon>Anaerosphaera</taxon>
    </lineage>
</organism>